<protein>
    <submittedName>
        <fullName evidence="1">Uncharacterized protein</fullName>
    </submittedName>
</protein>
<reference evidence="1" key="1">
    <citation type="submission" date="2025-08" db="UniProtKB">
        <authorList>
            <consortium name="Ensembl"/>
        </authorList>
    </citation>
    <scope>IDENTIFICATION</scope>
</reference>
<dbReference type="Ensembl" id="ENSSTUT00000083814.1">
    <property type="protein sequence ID" value="ENSSTUP00000078699.1"/>
    <property type="gene ID" value="ENSSTUG00000034748.1"/>
</dbReference>
<dbReference type="Proteomes" id="UP000472277">
    <property type="component" value="Chromosome 12"/>
</dbReference>
<organism evidence="1 2">
    <name type="scientific">Salmo trutta</name>
    <name type="common">Brown trout</name>
    <dbReference type="NCBI Taxonomy" id="8032"/>
    <lineage>
        <taxon>Eukaryota</taxon>
        <taxon>Metazoa</taxon>
        <taxon>Chordata</taxon>
        <taxon>Craniata</taxon>
        <taxon>Vertebrata</taxon>
        <taxon>Euteleostomi</taxon>
        <taxon>Actinopterygii</taxon>
        <taxon>Neopterygii</taxon>
        <taxon>Teleostei</taxon>
        <taxon>Protacanthopterygii</taxon>
        <taxon>Salmoniformes</taxon>
        <taxon>Salmonidae</taxon>
        <taxon>Salmoninae</taxon>
        <taxon>Salmo</taxon>
    </lineage>
</organism>
<accession>A0A674C5B3</accession>
<evidence type="ECO:0000313" key="2">
    <source>
        <dbReference type="Proteomes" id="UP000472277"/>
    </source>
</evidence>
<name>A0A674C5B3_SALTR</name>
<dbReference type="InParanoid" id="A0A674C5B3"/>
<dbReference type="GeneTree" id="ENSGT00940000166756"/>
<proteinExistence type="predicted"/>
<sequence length="267" mass="30286">MTLNDSTDDDSFCDYALQPLYVLTKEAAIEDATCFRGVWKRDRRSGEDVCSMMLNGLDDDQWRKHFHMTRTTFEHLAQLVESELNRPPMSETQLDTVVCNTKRLPHYFKFIWSQCLHCLHHSKTGDCSCREDKYNRFISLPGGKGILATICGFKQLGYPQCAGDIGETHIPITAPKEYLKDYLNSKGQHYPVLQAVADHNHNLCSAIVIGIEIPVHLVGVPAYPLKRWLMTGFSQDTSLNNHQQKFNDHLSSARVAIDDVLGRLKGC</sequence>
<reference evidence="1" key="2">
    <citation type="submission" date="2025-09" db="UniProtKB">
        <authorList>
            <consortium name="Ensembl"/>
        </authorList>
    </citation>
    <scope>IDENTIFICATION</scope>
</reference>
<keyword evidence="2" id="KW-1185">Reference proteome</keyword>
<evidence type="ECO:0000313" key="1">
    <source>
        <dbReference type="Ensembl" id="ENSSTUP00000078699.1"/>
    </source>
</evidence>
<dbReference type="AlphaFoldDB" id="A0A674C5B3"/>